<evidence type="ECO:0000256" key="1">
    <source>
        <dbReference type="SAM" id="MobiDB-lite"/>
    </source>
</evidence>
<dbReference type="OrthoDB" id="3577345at2"/>
<keyword evidence="2" id="KW-0472">Membrane</keyword>
<dbReference type="InterPro" id="IPR011047">
    <property type="entry name" value="Quinoprotein_ADH-like_sf"/>
</dbReference>
<organism evidence="4 5">
    <name type="scientific">Actinomadura soli</name>
    <dbReference type="NCBI Taxonomy" id="2508997"/>
    <lineage>
        <taxon>Bacteria</taxon>
        <taxon>Bacillati</taxon>
        <taxon>Actinomycetota</taxon>
        <taxon>Actinomycetes</taxon>
        <taxon>Streptosporangiales</taxon>
        <taxon>Thermomonosporaceae</taxon>
        <taxon>Actinomadura</taxon>
    </lineage>
</organism>
<dbReference type="PANTHER" id="PTHR34512">
    <property type="entry name" value="CELL SURFACE PROTEIN"/>
    <property type="match status" value="1"/>
</dbReference>
<feature type="region of interest" description="Disordered" evidence="1">
    <location>
        <begin position="514"/>
        <end position="580"/>
    </location>
</feature>
<dbReference type="Gene3D" id="2.130.10.10">
    <property type="entry name" value="YVTN repeat-like/Quinoprotein amine dehydrogenase"/>
    <property type="match status" value="1"/>
</dbReference>
<gene>
    <name evidence="4" type="ORF">ETD83_10480</name>
</gene>
<dbReference type="AlphaFoldDB" id="A0A5C4JFJ7"/>
<feature type="domain" description="Pyrrolo-quinoline quinone repeat" evidence="3">
    <location>
        <begin position="88"/>
        <end position="232"/>
    </location>
</feature>
<accession>A0A5C4JFJ7</accession>
<protein>
    <recommendedName>
        <fullName evidence="3">Pyrrolo-quinoline quinone repeat domain-containing protein</fullName>
    </recommendedName>
</protein>
<dbReference type="InterPro" id="IPR002372">
    <property type="entry name" value="PQQ_rpt_dom"/>
</dbReference>
<evidence type="ECO:0000256" key="2">
    <source>
        <dbReference type="SAM" id="Phobius"/>
    </source>
</evidence>
<comment type="caution">
    <text evidence="4">The sequence shown here is derived from an EMBL/GenBank/DDBJ whole genome shotgun (WGS) entry which is preliminary data.</text>
</comment>
<dbReference type="InterPro" id="IPR015943">
    <property type="entry name" value="WD40/YVTN_repeat-like_dom_sf"/>
</dbReference>
<dbReference type="EMBL" id="VCKW01000039">
    <property type="protein sequence ID" value="TMR03502.1"/>
    <property type="molecule type" value="Genomic_DNA"/>
</dbReference>
<evidence type="ECO:0000259" key="3">
    <source>
        <dbReference type="Pfam" id="PF13360"/>
    </source>
</evidence>
<dbReference type="Proteomes" id="UP000309174">
    <property type="component" value="Unassembled WGS sequence"/>
</dbReference>
<keyword evidence="5" id="KW-1185">Reference proteome</keyword>
<evidence type="ECO:0000313" key="5">
    <source>
        <dbReference type="Proteomes" id="UP000309174"/>
    </source>
</evidence>
<name>A0A5C4JFJ7_9ACTN</name>
<feature type="transmembrane region" description="Helical" evidence="2">
    <location>
        <begin position="32"/>
        <end position="55"/>
    </location>
</feature>
<dbReference type="SUPFAM" id="SSF50998">
    <property type="entry name" value="Quinoprotein alcohol dehydrogenase-like"/>
    <property type="match status" value="1"/>
</dbReference>
<reference evidence="4 5" key="1">
    <citation type="submission" date="2019-05" db="EMBL/GenBank/DDBJ databases">
        <title>Draft genome sequence of Actinomadura sp. 14C53.</title>
        <authorList>
            <person name="Saricaoglu S."/>
            <person name="Isik K."/>
        </authorList>
    </citation>
    <scope>NUCLEOTIDE SEQUENCE [LARGE SCALE GENOMIC DNA]</scope>
    <source>
        <strain evidence="4 5">14C53</strain>
    </source>
</reference>
<sequence length="670" mass="69892">MQAQYAEGGGAVVVASRQRPGGRPESVGGVRVALGLVSGAVAIALCAVLVDRFVLGAEWWQVRHTVTAEPVTPQSETGPPPGPLAVSWEQTTRTHHGAVAGHDGVAYAVAQGQVVTASGHGLDVRDARTGAPRWSYRRSGWTLLGWASTRSRLVAHFQRDGDRTDRLLVAFDALSGGLLWRREGERPAAVSRATLRWPAGSDVLLTTDEPRRTLFGVSAVSGKRVWRLALPRGCRLFEGGARPSDGRESLAALALECAGGDRHSRLLAVAPATGSVRWNRPLGSPESPEVSMLDGVTLASDGTALRAFDDRGGAFAEWKGDGVCGDAMCQAVLTAGRLMIVYHPDGERRSVTRMEARRVPSGKVEWERDVPAYAALAQAGGRVFALRPRLSERLLPAGVDIVEPGGGTITTAPAPFALNTDLPGARPWLAAAGGLLYAGVPQAAPRPDGAARLVALRGGLTGAGPAELDGVPAGDWPDACSLLEKADLAAAHMAGHVAEPVRANAGTVRLPRAVSCTYKPSKGKPSKGEPKDPEGKRRNPPEPGPTGSPGSASPSSSASATPSATGPAGTAGPVGTTGPDTAVGSITVSVRWVARTDHAASRMLDALQATQAQARRRRDIRADEAYEIGPTAGMIALRVRRYVVVVEAERPAGAAARLARSIAYRLNNPS</sequence>
<dbReference type="Pfam" id="PF13360">
    <property type="entry name" value="PQQ_2"/>
    <property type="match status" value="1"/>
</dbReference>
<dbReference type="PANTHER" id="PTHR34512:SF30">
    <property type="entry name" value="OUTER MEMBRANE PROTEIN ASSEMBLY FACTOR BAMB"/>
    <property type="match status" value="1"/>
</dbReference>
<keyword evidence="2" id="KW-0812">Transmembrane</keyword>
<evidence type="ECO:0000313" key="4">
    <source>
        <dbReference type="EMBL" id="TMR03502.1"/>
    </source>
</evidence>
<keyword evidence="2" id="KW-1133">Transmembrane helix</keyword>
<feature type="compositionally biased region" description="Low complexity" evidence="1">
    <location>
        <begin position="548"/>
        <end position="579"/>
    </location>
</feature>
<feature type="compositionally biased region" description="Basic and acidic residues" evidence="1">
    <location>
        <begin position="526"/>
        <end position="540"/>
    </location>
</feature>
<dbReference type="RefSeq" id="WP_138644873.1">
    <property type="nucleotide sequence ID" value="NZ_VCKW01000039.1"/>
</dbReference>
<proteinExistence type="predicted"/>